<feature type="coiled-coil region" evidence="10">
    <location>
        <begin position="61"/>
        <end position="88"/>
    </location>
</feature>
<evidence type="ECO:0000313" key="13">
    <source>
        <dbReference type="Proteomes" id="UP001431209"/>
    </source>
</evidence>
<evidence type="ECO:0000256" key="11">
    <source>
        <dbReference type="SAM" id="Phobius"/>
    </source>
</evidence>
<feature type="transmembrane region" description="Helical" evidence="11">
    <location>
        <begin position="298"/>
        <end position="320"/>
    </location>
</feature>
<keyword evidence="13" id="KW-1185">Reference proteome</keyword>
<reference evidence="12 13" key="1">
    <citation type="submission" date="2024-03" db="EMBL/GenBank/DDBJ databases">
        <title>The Acrasis kona genome and developmental transcriptomes reveal deep origins of eukaryotic multicellular pathways.</title>
        <authorList>
            <person name="Sheikh S."/>
            <person name="Fu C.-J."/>
            <person name="Brown M.W."/>
            <person name="Baldauf S.L."/>
        </authorList>
    </citation>
    <scope>NUCLEOTIDE SEQUENCE [LARGE SCALE GENOMIC DNA]</scope>
    <source>
        <strain evidence="12 13">ATCC MYA-3509</strain>
    </source>
</reference>
<name>A0AAW2ZGU2_9EUKA</name>
<keyword evidence="8" id="KW-0443">Lipid metabolism</keyword>
<dbReference type="Pfam" id="PF00106">
    <property type="entry name" value="adh_short"/>
    <property type="match status" value="1"/>
</dbReference>
<dbReference type="GO" id="GO:0006666">
    <property type="term" value="P:3-keto-sphinganine metabolic process"/>
    <property type="evidence" value="ECO:0007669"/>
    <property type="project" value="InterPro"/>
</dbReference>
<evidence type="ECO:0000256" key="1">
    <source>
        <dbReference type="ARBA" id="ARBA00004240"/>
    </source>
</evidence>
<gene>
    <name evidence="12" type="ORF">AKO1_015759</name>
</gene>
<sequence>MLVTILFVGLIVAALALHAFYIIFKRLKCSFKDKSVIITGGSKGIGKCIAIEMAKEGALSIVIMARRINELKEAKAEIERNCVSKKTKVVAVSCDVTDKIKVKEAIDSLKTEHGVDRIDSLFLVHGAAIPGYFVEQDEKDFEFQMNLNYFGSLYVTKAVLPHIMRNPLHKNDKHIVFVSSAICLCTFIGYSSYAPTKFAVRGLAESLESELQGHGIKVHLSIPSDTDTEGFGNENLTKPKETLEISGAVKLEQPSQPAKAIIRDIKKNKFWLFDSFDFELLVAIGQGITPRGCPFLSIVYGIIGIIASYFINFQFTSISYKHAKERETRFNSFWNK</sequence>
<evidence type="ECO:0000256" key="4">
    <source>
        <dbReference type="ARBA" id="ARBA00022824"/>
    </source>
</evidence>
<evidence type="ECO:0000256" key="7">
    <source>
        <dbReference type="ARBA" id="ARBA00023002"/>
    </source>
</evidence>
<keyword evidence="4" id="KW-0256">Endoplasmic reticulum</keyword>
<dbReference type="PRINTS" id="PR00081">
    <property type="entry name" value="GDHRDH"/>
</dbReference>
<evidence type="ECO:0000256" key="3">
    <source>
        <dbReference type="ARBA" id="ARBA00004991"/>
    </source>
</evidence>
<dbReference type="PANTHER" id="PTHR43550:SF3">
    <property type="entry name" value="3-KETODIHYDROSPHINGOSINE REDUCTASE"/>
    <property type="match status" value="1"/>
</dbReference>
<keyword evidence="11" id="KW-0812">Transmembrane</keyword>
<keyword evidence="11" id="KW-1133">Transmembrane helix</keyword>
<dbReference type="AlphaFoldDB" id="A0AAW2ZGU2"/>
<accession>A0AAW2ZGU2</accession>
<evidence type="ECO:0000256" key="6">
    <source>
        <dbReference type="ARBA" id="ARBA00022919"/>
    </source>
</evidence>
<feature type="transmembrane region" description="Helical" evidence="11">
    <location>
        <begin position="174"/>
        <end position="193"/>
    </location>
</feature>
<comment type="pathway">
    <text evidence="3">Sphingolipid metabolism.</text>
</comment>
<dbReference type="SUPFAM" id="SSF51735">
    <property type="entry name" value="NAD(P)-binding Rossmann-fold domains"/>
    <property type="match status" value="1"/>
</dbReference>
<dbReference type="EC" id="1.1.1.102" evidence="9"/>
<feature type="transmembrane region" description="Helical" evidence="11">
    <location>
        <begin position="6"/>
        <end position="24"/>
    </location>
</feature>
<dbReference type="PANTHER" id="PTHR43550">
    <property type="entry name" value="3-KETODIHYDROSPHINGOSINE REDUCTASE"/>
    <property type="match status" value="1"/>
</dbReference>
<dbReference type="InterPro" id="IPR002347">
    <property type="entry name" value="SDR_fam"/>
</dbReference>
<dbReference type="EMBL" id="JAOPGA020001448">
    <property type="protein sequence ID" value="KAL0488532.1"/>
    <property type="molecule type" value="Genomic_DNA"/>
</dbReference>
<dbReference type="Proteomes" id="UP001431209">
    <property type="component" value="Unassembled WGS sequence"/>
</dbReference>
<dbReference type="GO" id="GO:0047560">
    <property type="term" value="F:3-dehydrosphinganine reductase activity"/>
    <property type="evidence" value="ECO:0007669"/>
    <property type="project" value="UniProtKB-EC"/>
</dbReference>
<dbReference type="Gene3D" id="3.40.50.720">
    <property type="entry name" value="NAD(P)-binding Rossmann-like Domain"/>
    <property type="match status" value="1"/>
</dbReference>
<proteinExistence type="predicted"/>
<evidence type="ECO:0000313" key="12">
    <source>
        <dbReference type="EMBL" id="KAL0488532.1"/>
    </source>
</evidence>
<comment type="caution">
    <text evidence="12">The sequence shown here is derived from an EMBL/GenBank/DDBJ whole genome shotgun (WGS) entry which is preliminary data.</text>
</comment>
<protein>
    <recommendedName>
        <fullName evidence="9">3-dehydrosphinganine reductase</fullName>
        <ecNumber evidence="9">1.1.1.102</ecNumber>
    </recommendedName>
</protein>
<evidence type="ECO:0000256" key="8">
    <source>
        <dbReference type="ARBA" id="ARBA00023098"/>
    </source>
</evidence>
<dbReference type="InterPro" id="IPR036291">
    <property type="entry name" value="NAD(P)-bd_dom_sf"/>
</dbReference>
<evidence type="ECO:0000256" key="5">
    <source>
        <dbReference type="ARBA" id="ARBA00022857"/>
    </source>
</evidence>
<evidence type="ECO:0000256" key="10">
    <source>
        <dbReference type="SAM" id="Coils"/>
    </source>
</evidence>
<organism evidence="12 13">
    <name type="scientific">Acrasis kona</name>
    <dbReference type="NCBI Taxonomy" id="1008807"/>
    <lineage>
        <taxon>Eukaryota</taxon>
        <taxon>Discoba</taxon>
        <taxon>Heterolobosea</taxon>
        <taxon>Tetramitia</taxon>
        <taxon>Eutetramitia</taxon>
        <taxon>Acrasidae</taxon>
        <taxon>Acrasis</taxon>
    </lineage>
</organism>
<keyword evidence="11" id="KW-0472">Membrane</keyword>
<comment type="pathway">
    <text evidence="2">Lipid metabolism; sphingolipid metabolism.</text>
</comment>
<keyword evidence="5" id="KW-0521">NADP</keyword>
<evidence type="ECO:0000256" key="2">
    <source>
        <dbReference type="ARBA" id="ARBA00004760"/>
    </source>
</evidence>
<keyword evidence="6" id="KW-0746">Sphingolipid metabolism</keyword>
<keyword evidence="7" id="KW-0560">Oxidoreductase</keyword>
<evidence type="ECO:0000256" key="9">
    <source>
        <dbReference type="ARBA" id="ARBA00026112"/>
    </source>
</evidence>
<comment type="subcellular location">
    <subcellularLocation>
        <location evidence="1">Endoplasmic reticulum</location>
    </subcellularLocation>
</comment>
<dbReference type="CDD" id="cd08939">
    <property type="entry name" value="KDSR-like_SDR_c"/>
    <property type="match status" value="1"/>
</dbReference>
<dbReference type="InterPro" id="IPR045022">
    <property type="entry name" value="KDSR-like"/>
</dbReference>
<dbReference type="GO" id="GO:0005789">
    <property type="term" value="C:endoplasmic reticulum membrane"/>
    <property type="evidence" value="ECO:0007669"/>
    <property type="project" value="TreeGrafter"/>
</dbReference>
<dbReference type="GO" id="GO:0030148">
    <property type="term" value="P:sphingolipid biosynthetic process"/>
    <property type="evidence" value="ECO:0007669"/>
    <property type="project" value="InterPro"/>
</dbReference>
<keyword evidence="10" id="KW-0175">Coiled coil</keyword>